<sequence>MGSHHHSHDIDSLDEKGKDLARARQSLIEELEAISLYEERVQATSDESLKKLLDHNRDEEKEHAAMLTDWLRKNDQTFDKMFSEHD</sequence>
<evidence type="ECO:0000256" key="3">
    <source>
        <dbReference type="ARBA" id="ARBA00023004"/>
    </source>
</evidence>
<evidence type="ECO:0000256" key="5">
    <source>
        <dbReference type="ARBA" id="ARBA00033787"/>
    </source>
</evidence>
<keyword evidence="2" id="KW-0479">Metal-binding</keyword>
<keyword evidence="5" id="KW-1284">Encapsulin nanocompartment</keyword>
<dbReference type="AlphaFoldDB" id="A0A1J4TWX3"/>
<evidence type="ECO:0000256" key="4">
    <source>
        <dbReference type="ARBA" id="ARBA00033738"/>
    </source>
</evidence>
<dbReference type="GO" id="GO:0046872">
    <property type="term" value="F:metal ion binding"/>
    <property type="evidence" value="ECO:0007669"/>
    <property type="project" value="UniProtKB-KW"/>
</dbReference>
<dbReference type="Pfam" id="PF22277">
    <property type="entry name" value="EncFtn-like"/>
    <property type="match status" value="1"/>
</dbReference>
<evidence type="ECO:0000256" key="1">
    <source>
        <dbReference type="ARBA" id="ARBA00022434"/>
    </source>
</evidence>
<evidence type="ECO:0000313" key="7">
    <source>
        <dbReference type="Proteomes" id="UP000183120"/>
    </source>
</evidence>
<reference evidence="6 7" key="1">
    <citation type="journal article" date="2016" name="Environ. Microbiol.">
        <title>Genomic resolution of a cold subsurface aquifer community provides metabolic insights for novel microbes adapted to high CO concentrations.</title>
        <authorList>
            <person name="Probst A.J."/>
            <person name="Castelle C.J."/>
            <person name="Singh A."/>
            <person name="Brown C.T."/>
            <person name="Anantharaman K."/>
            <person name="Sharon I."/>
            <person name="Hug L.A."/>
            <person name="Burstein D."/>
            <person name="Emerson J.B."/>
            <person name="Thomas B.C."/>
            <person name="Banfield J.F."/>
        </authorList>
    </citation>
    <scope>NUCLEOTIDE SEQUENCE [LARGE SCALE GENOMIC DNA]</scope>
    <source>
        <strain evidence="6">CG1_02_37_22</strain>
    </source>
</reference>
<keyword evidence="1" id="KW-0409">Iron storage</keyword>
<organism evidence="6 7">
    <name type="scientific">Candidatus Gottesmanbacteria bacterium CG1_02_37_22</name>
    <dbReference type="NCBI Taxonomy" id="1805209"/>
    <lineage>
        <taxon>Bacteria</taxon>
        <taxon>Candidatus Gottesmaniibacteriota</taxon>
    </lineage>
</organism>
<dbReference type="SUPFAM" id="SSF47240">
    <property type="entry name" value="Ferritin-like"/>
    <property type="match status" value="1"/>
</dbReference>
<accession>A0A1J4TWX3</accession>
<dbReference type="Proteomes" id="UP000183120">
    <property type="component" value="Unassembled WGS sequence"/>
</dbReference>
<dbReference type="InterPro" id="IPR054581">
    <property type="entry name" value="EncFtn-like"/>
</dbReference>
<dbReference type="EMBL" id="MNUY01000018">
    <property type="protein sequence ID" value="OIO15109.1"/>
    <property type="molecule type" value="Genomic_DNA"/>
</dbReference>
<dbReference type="GO" id="GO:0006879">
    <property type="term" value="P:intracellular iron ion homeostasis"/>
    <property type="evidence" value="ECO:0007669"/>
    <property type="project" value="UniProtKB-KW"/>
</dbReference>
<protein>
    <recommendedName>
        <fullName evidence="8">Ferritin</fullName>
    </recommendedName>
</protein>
<proteinExistence type="predicted"/>
<evidence type="ECO:0000313" key="6">
    <source>
        <dbReference type="EMBL" id="OIO15109.1"/>
    </source>
</evidence>
<name>A0A1J4TWX3_9BACT</name>
<comment type="subcellular location">
    <subcellularLocation>
        <location evidence="4">Encapsulin nanocompartment</location>
    </subcellularLocation>
</comment>
<dbReference type="Gene3D" id="6.10.140.1960">
    <property type="match status" value="1"/>
</dbReference>
<comment type="caution">
    <text evidence="6">The sequence shown here is derived from an EMBL/GenBank/DDBJ whole genome shotgun (WGS) entry which is preliminary data.</text>
</comment>
<dbReference type="GO" id="GO:0140737">
    <property type="term" value="C:encapsulin nanocompartment"/>
    <property type="evidence" value="ECO:0007669"/>
    <property type="project" value="UniProtKB-SubCell"/>
</dbReference>
<dbReference type="STRING" id="1805209.AUJ73_01305"/>
<evidence type="ECO:0008006" key="8">
    <source>
        <dbReference type="Google" id="ProtNLM"/>
    </source>
</evidence>
<gene>
    <name evidence="6" type="ORF">AUJ73_01305</name>
</gene>
<keyword evidence="3" id="KW-0408">Iron</keyword>
<dbReference type="CDD" id="cd00657">
    <property type="entry name" value="Ferritin_like"/>
    <property type="match status" value="1"/>
</dbReference>
<dbReference type="InterPro" id="IPR009078">
    <property type="entry name" value="Ferritin-like_SF"/>
</dbReference>
<evidence type="ECO:0000256" key="2">
    <source>
        <dbReference type="ARBA" id="ARBA00022723"/>
    </source>
</evidence>